<accession>A0A0B7AYW9</accession>
<dbReference type="PANTHER" id="PTHR23171:SF13">
    <property type="entry name" value="DNA-DIRECTED RNA POLYMERASE II SUBUNIT GRINL1A"/>
    <property type="match status" value="1"/>
</dbReference>
<dbReference type="GO" id="GO:0003711">
    <property type="term" value="F:transcription elongation factor activity"/>
    <property type="evidence" value="ECO:0007669"/>
    <property type="project" value="InterPro"/>
</dbReference>
<protein>
    <submittedName>
        <fullName evidence="2">Uncharacterized protein</fullName>
    </submittedName>
</protein>
<evidence type="ECO:0000313" key="2">
    <source>
        <dbReference type="EMBL" id="CEK85933.1"/>
    </source>
</evidence>
<dbReference type="InterPro" id="IPR026213">
    <property type="entry name" value="GRINL1"/>
</dbReference>
<feature type="compositionally biased region" description="Acidic residues" evidence="1">
    <location>
        <begin position="296"/>
        <end position="309"/>
    </location>
</feature>
<dbReference type="GO" id="GO:0006368">
    <property type="term" value="P:transcription elongation by RNA polymerase II"/>
    <property type="evidence" value="ECO:0007669"/>
    <property type="project" value="InterPro"/>
</dbReference>
<dbReference type="PANTHER" id="PTHR23171">
    <property type="entry name" value="GDOWN1"/>
    <property type="match status" value="1"/>
</dbReference>
<gene>
    <name evidence="2" type="primary">ORF150957</name>
</gene>
<evidence type="ECO:0000256" key="1">
    <source>
        <dbReference type="SAM" id="MobiDB-lite"/>
    </source>
</evidence>
<dbReference type="AlphaFoldDB" id="A0A0B7AYW9"/>
<dbReference type="PRINTS" id="PR02085">
    <property type="entry name" value="POLR2GRINL1"/>
</dbReference>
<feature type="region of interest" description="Disordered" evidence="1">
    <location>
        <begin position="286"/>
        <end position="309"/>
    </location>
</feature>
<dbReference type="InterPro" id="IPR051375">
    <property type="entry name" value="Tuftelin_GRINL1A/MYZAP/CCD68"/>
</dbReference>
<dbReference type="EMBL" id="HACG01039068">
    <property type="protein sequence ID" value="CEK85933.1"/>
    <property type="molecule type" value="Transcribed_RNA"/>
</dbReference>
<feature type="compositionally biased region" description="Basic and acidic residues" evidence="1">
    <location>
        <begin position="286"/>
        <end position="295"/>
    </location>
</feature>
<sequence>MKIQDMTLTPDRQGYLGDLMSKSFPELKELLDRQEKILLNRKFVERLPDKGERTKTFAVHLKQLIELKSRGLSSSTAYTDLMKGVPKLYKKSQTEENVNDQDIRDKDMLDSDIARDDLNVNILPEIKNNNTVSKITQAAMLDSSASLVTSLEKMSIDSSNSQKHQTDKEPYINSYERVIKKAEATFSNSKPKFFAHRTLHDNHIPPSPYVHNTRPIKSERIEESAVNLPNYKFPNSKLISIEESVKILVQQKVLNEELITQRAARKLADQLSPKMDIYLPADTDMRYREHTRADQDSDDDDDVSQDEEY</sequence>
<reference evidence="2" key="1">
    <citation type="submission" date="2014-12" db="EMBL/GenBank/DDBJ databases">
        <title>Insight into the proteome of Arion vulgaris.</title>
        <authorList>
            <person name="Aradska J."/>
            <person name="Bulat T."/>
            <person name="Smidak R."/>
            <person name="Sarate P."/>
            <person name="Gangsoo J."/>
            <person name="Sialana F."/>
            <person name="Bilban M."/>
            <person name="Lubec G."/>
        </authorList>
    </citation>
    <scope>NUCLEOTIDE SEQUENCE</scope>
    <source>
        <tissue evidence="2">Skin</tissue>
    </source>
</reference>
<dbReference type="GO" id="GO:0035556">
    <property type="term" value="P:intracellular signal transduction"/>
    <property type="evidence" value="ECO:0007669"/>
    <property type="project" value="TreeGrafter"/>
</dbReference>
<proteinExistence type="predicted"/>
<name>A0A0B7AYW9_9EUPU</name>
<organism evidence="2">
    <name type="scientific">Arion vulgaris</name>
    <dbReference type="NCBI Taxonomy" id="1028688"/>
    <lineage>
        <taxon>Eukaryota</taxon>
        <taxon>Metazoa</taxon>
        <taxon>Spiralia</taxon>
        <taxon>Lophotrochozoa</taxon>
        <taxon>Mollusca</taxon>
        <taxon>Gastropoda</taxon>
        <taxon>Heterobranchia</taxon>
        <taxon>Euthyneura</taxon>
        <taxon>Panpulmonata</taxon>
        <taxon>Eupulmonata</taxon>
        <taxon>Stylommatophora</taxon>
        <taxon>Helicina</taxon>
        <taxon>Arionoidea</taxon>
        <taxon>Arionidae</taxon>
        <taxon>Arion</taxon>
    </lineage>
</organism>
<dbReference type="GO" id="GO:0005634">
    <property type="term" value="C:nucleus"/>
    <property type="evidence" value="ECO:0007669"/>
    <property type="project" value="InterPro"/>
</dbReference>